<name>A0AA41TZ26_9ACTN</name>
<dbReference type="Gene3D" id="3.30.530.20">
    <property type="match status" value="1"/>
</dbReference>
<reference evidence="1" key="1">
    <citation type="submission" date="2022-01" db="EMBL/GenBank/DDBJ databases">
        <title>Genome-Based Taxonomic Classification of the Phylum Actinobacteria.</title>
        <authorList>
            <person name="Gao Y."/>
        </authorList>
    </citation>
    <scope>NUCLEOTIDE SEQUENCE</scope>
    <source>
        <strain evidence="1">KLBMP 8922</strain>
    </source>
</reference>
<dbReference type="Pfam" id="PF10604">
    <property type="entry name" value="Polyketide_cyc2"/>
    <property type="match status" value="1"/>
</dbReference>
<dbReference type="InterPro" id="IPR019587">
    <property type="entry name" value="Polyketide_cyclase/dehydratase"/>
</dbReference>
<dbReference type="AlphaFoldDB" id="A0AA41TZ26"/>
<evidence type="ECO:0000313" key="1">
    <source>
        <dbReference type="EMBL" id="MCF2527056.1"/>
    </source>
</evidence>
<organism evidence="1 2">
    <name type="scientific">Yinghuangia soli</name>
    <dbReference type="NCBI Taxonomy" id="2908204"/>
    <lineage>
        <taxon>Bacteria</taxon>
        <taxon>Bacillati</taxon>
        <taxon>Actinomycetota</taxon>
        <taxon>Actinomycetes</taxon>
        <taxon>Kitasatosporales</taxon>
        <taxon>Streptomycetaceae</taxon>
        <taxon>Yinghuangia</taxon>
    </lineage>
</organism>
<dbReference type="EMBL" id="JAKFHA010000003">
    <property type="protein sequence ID" value="MCF2527056.1"/>
    <property type="molecule type" value="Genomic_DNA"/>
</dbReference>
<dbReference type="RefSeq" id="WP_235051206.1">
    <property type="nucleotide sequence ID" value="NZ_JAKFHA010000003.1"/>
</dbReference>
<sequence length="172" mass="19062">MPMVEASVEVPVDIATAFAVSQTTGEGRKRWDPFIRRQHFLDGATAPAKGVRTLTVHRAGFRMVSEYVSYQPPTNVGMKMVEGSWFFAKMGGGWRFLPVEGDPSRTRAVWRYNFGCRPSWLAPVADRIGTFILGREIRRRIAHYARGCSDPIVLAAARESTAPPPAPVADGR</sequence>
<keyword evidence="2" id="KW-1185">Reference proteome</keyword>
<accession>A0AA41TZ26</accession>
<gene>
    <name evidence="1" type="ORF">LZ495_07475</name>
</gene>
<evidence type="ECO:0000313" key="2">
    <source>
        <dbReference type="Proteomes" id="UP001165378"/>
    </source>
</evidence>
<protein>
    <submittedName>
        <fullName evidence="1">SRPBCC family protein</fullName>
    </submittedName>
</protein>
<proteinExistence type="predicted"/>
<comment type="caution">
    <text evidence="1">The sequence shown here is derived from an EMBL/GenBank/DDBJ whole genome shotgun (WGS) entry which is preliminary data.</text>
</comment>
<dbReference type="Proteomes" id="UP001165378">
    <property type="component" value="Unassembled WGS sequence"/>
</dbReference>
<dbReference type="SUPFAM" id="SSF55961">
    <property type="entry name" value="Bet v1-like"/>
    <property type="match status" value="1"/>
</dbReference>
<dbReference type="InterPro" id="IPR023393">
    <property type="entry name" value="START-like_dom_sf"/>
</dbReference>